<gene>
    <name evidence="2" type="ORF">EDF62_3344</name>
</gene>
<name>A0A4R6RRW3_9MICO</name>
<dbReference type="EMBL" id="SNYA01000009">
    <property type="protein sequence ID" value="TDP89591.1"/>
    <property type="molecule type" value="Genomic_DNA"/>
</dbReference>
<evidence type="ECO:0000256" key="1">
    <source>
        <dbReference type="SAM" id="MobiDB-lite"/>
    </source>
</evidence>
<dbReference type="Proteomes" id="UP000295601">
    <property type="component" value="Unassembled WGS sequence"/>
</dbReference>
<keyword evidence="3" id="KW-1185">Reference proteome</keyword>
<reference evidence="2 3" key="1">
    <citation type="submission" date="2019-03" db="EMBL/GenBank/DDBJ databases">
        <title>Genomic analyses of the natural microbiome of Caenorhabditis elegans.</title>
        <authorList>
            <person name="Samuel B."/>
        </authorList>
    </citation>
    <scope>NUCLEOTIDE SEQUENCE [LARGE SCALE GENOMIC DNA]</scope>
    <source>
        <strain evidence="2 3">JUb18</strain>
    </source>
</reference>
<feature type="region of interest" description="Disordered" evidence="1">
    <location>
        <begin position="1"/>
        <end position="20"/>
    </location>
</feature>
<accession>A0A4R6RRW3</accession>
<evidence type="ECO:0000313" key="3">
    <source>
        <dbReference type="Proteomes" id="UP000295601"/>
    </source>
</evidence>
<comment type="caution">
    <text evidence="2">The sequence shown here is derived from an EMBL/GenBank/DDBJ whole genome shotgun (WGS) entry which is preliminary data.</text>
</comment>
<sequence>MDGNSAADLVAAETPEGLGERGERIDAARELDLVVSAFGDKRPWTLDGFVEGIPWPAEHASLFEAASLLRDDDEIGFDTPMINLEHAGHLGDATDRLDSIRGAWEAEGRTVFQMKESPDGGQVAYIWSYGHGLKTEVSAHASDDETLFRVEITVTAPPPGVGRM</sequence>
<proteinExistence type="predicted"/>
<evidence type="ECO:0000313" key="2">
    <source>
        <dbReference type="EMBL" id="TDP89591.1"/>
    </source>
</evidence>
<dbReference type="AlphaFoldDB" id="A0A4R6RRW3"/>
<organism evidence="2 3">
    <name type="scientific">Leucobacter luti</name>
    <dbReference type="NCBI Taxonomy" id="340320"/>
    <lineage>
        <taxon>Bacteria</taxon>
        <taxon>Bacillati</taxon>
        <taxon>Actinomycetota</taxon>
        <taxon>Actinomycetes</taxon>
        <taxon>Micrococcales</taxon>
        <taxon>Microbacteriaceae</taxon>
        <taxon>Leucobacter</taxon>
    </lineage>
</organism>
<dbReference type="RefSeq" id="WP_133617835.1">
    <property type="nucleotide sequence ID" value="NZ_SNYA01000009.1"/>
</dbReference>
<protein>
    <submittedName>
        <fullName evidence="2">Uncharacterized protein</fullName>
    </submittedName>
</protein>